<accession>A0AAE1PGA4</accession>
<gene>
    <name evidence="1" type="ORF">Pmani_020410</name>
</gene>
<dbReference type="AlphaFoldDB" id="A0AAE1PGA4"/>
<dbReference type="EMBL" id="JAWZYT010001961">
    <property type="protein sequence ID" value="KAK4307854.1"/>
    <property type="molecule type" value="Genomic_DNA"/>
</dbReference>
<sequence>MERQGVGHQDCHTNKCLLFHSTTTAAHPSQHKFSPHRLHKHCSRPPQIWALALNYSLSTLGMKLPLIFSVLYREEVSLPLELERALRYDRVEAARASVTRCWPSERLPLNCAKREGPHGRPGVHLVPPLSPARPAQLVRPAPALVTVPSHHARHPHFSGVCSDAVSSSSAALATTAQHRSSRMSLWYFSACGALIAVTAKYQ</sequence>
<name>A0AAE1PGA4_9EUCA</name>
<protein>
    <submittedName>
        <fullName evidence="1">Uncharacterized protein</fullName>
    </submittedName>
</protein>
<proteinExistence type="predicted"/>
<dbReference type="Proteomes" id="UP001292094">
    <property type="component" value="Unassembled WGS sequence"/>
</dbReference>
<comment type="caution">
    <text evidence="1">The sequence shown here is derived from an EMBL/GenBank/DDBJ whole genome shotgun (WGS) entry which is preliminary data.</text>
</comment>
<reference evidence="1" key="1">
    <citation type="submission" date="2023-11" db="EMBL/GenBank/DDBJ databases">
        <title>Genome assemblies of two species of porcelain crab, Petrolisthes cinctipes and Petrolisthes manimaculis (Anomura: Porcellanidae).</title>
        <authorList>
            <person name="Angst P."/>
        </authorList>
    </citation>
    <scope>NUCLEOTIDE SEQUENCE</scope>
    <source>
        <strain evidence="1">PB745_02</strain>
        <tissue evidence="1">Gill</tissue>
    </source>
</reference>
<organism evidence="1 2">
    <name type="scientific">Petrolisthes manimaculis</name>
    <dbReference type="NCBI Taxonomy" id="1843537"/>
    <lineage>
        <taxon>Eukaryota</taxon>
        <taxon>Metazoa</taxon>
        <taxon>Ecdysozoa</taxon>
        <taxon>Arthropoda</taxon>
        <taxon>Crustacea</taxon>
        <taxon>Multicrustacea</taxon>
        <taxon>Malacostraca</taxon>
        <taxon>Eumalacostraca</taxon>
        <taxon>Eucarida</taxon>
        <taxon>Decapoda</taxon>
        <taxon>Pleocyemata</taxon>
        <taxon>Anomura</taxon>
        <taxon>Galatheoidea</taxon>
        <taxon>Porcellanidae</taxon>
        <taxon>Petrolisthes</taxon>
    </lineage>
</organism>
<evidence type="ECO:0000313" key="1">
    <source>
        <dbReference type="EMBL" id="KAK4307854.1"/>
    </source>
</evidence>
<keyword evidence="2" id="KW-1185">Reference proteome</keyword>
<evidence type="ECO:0000313" key="2">
    <source>
        <dbReference type="Proteomes" id="UP001292094"/>
    </source>
</evidence>